<dbReference type="PANTHER" id="PTHR24291:SF201">
    <property type="entry name" value="CYTOCHROME P450, FAMILY 4, SUBFAMILY B, POLYPEPTIDE 7"/>
    <property type="match status" value="1"/>
</dbReference>
<dbReference type="PANTHER" id="PTHR24291">
    <property type="entry name" value="CYTOCHROME P450 FAMILY 4"/>
    <property type="match status" value="1"/>
</dbReference>
<sequence>CGEICFKARRVLTPAFRFNILKKYVEVLNEQSKQFSSFPILGKRMTTRFSASGEICFKARRVLTPAFRFNILKKYVEVFNEQSKVRHHHSFITCSLY</sequence>
<evidence type="ECO:0000256" key="2">
    <source>
        <dbReference type="ARBA" id="ARBA00010617"/>
    </source>
</evidence>
<organism evidence="5 6">
    <name type="scientific">Ascaris lumbricoides</name>
    <name type="common">Giant roundworm</name>
    <dbReference type="NCBI Taxonomy" id="6252"/>
    <lineage>
        <taxon>Eukaryota</taxon>
        <taxon>Metazoa</taxon>
        <taxon>Ecdysozoa</taxon>
        <taxon>Nematoda</taxon>
        <taxon>Chromadorea</taxon>
        <taxon>Rhabditida</taxon>
        <taxon>Spirurina</taxon>
        <taxon>Ascaridomorpha</taxon>
        <taxon>Ascaridoidea</taxon>
        <taxon>Ascarididae</taxon>
        <taxon>Ascaris</taxon>
    </lineage>
</organism>
<keyword evidence="3" id="KW-0479">Metal-binding</keyword>
<dbReference type="WBParaSite" id="ALUE_0000747301-mRNA-1">
    <property type="protein sequence ID" value="ALUE_0000747301-mRNA-1"/>
    <property type="gene ID" value="ALUE_0000747301"/>
</dbReference>
<keyword evidence="3" id="KW-0349">Heme</keyword>
<reference evidence="6" key="1">
    <citation type="submission" date="2017-02" db="UniProtKB">
        <authorList>
            <consortium name="WormBaseParasite"/>
        </authorList>
    </citation>
    <scope>IDENTIFICATION</scope>
</reference>
<protein>
    <submittedName>
        <fullName evidence="6">Myosin motor domain-containing protein</fullName>
    </submittedName>
</protein>
<evidence type="ECO:0000313" key="5">
    <source>
        <dbReference type="Proteomes" id="UP000036681"/>
    </source>
</evidence>
<evidence type="ECO:0000313" key="6">
    <source>
        <dbReference type="WBParaSite" id="ALUE_0000747301-mRNA-1"/>
    </source>
</evidence>
<keyword evidence="4" id="KW-0408">Iron</keyword>
<proteinExistence type="inferred from homology"/>
<comment type="cofactor">
    <cofactor evidence="1">
        <name>heme</name>
        <dbReference type="ChEBI" id="CHEBI:30413"/>
    </cofactor>
</comment>
<accession>A0A0M3HWF9</accession>
<dbReference type="AlphaFoldDB" id="A0A0M3HWF9"/>
<evidence type="ECO:0000256" key="3">
    <source>
        <dbReference type="ARBA" id="ARBA00022617"/>
    </source>
</evidence>
<keyword evidence="5" id="KW-1185">Reference proteome</keyword>
<comment type="similarity">
    <text evidence="2">Belongs to the cytochrome P450 family.</text>
</comment>
<dbReference type="InterPro" id="IPR050196">
    <property type="entry name" value="Cytochrome_P450_Monoox"/>
</dbReference>
<dbReference type="Proteomes" id="UP000036681">
    <property type="component" value="Unplaced"/>
</dbReference>
<name>A0A0M3HWF9_ASCLU</name>
<evidence type="ECO:0000256" key="1">
    <source>
        <dbReference type="ARBA" id="ARBA00001971"/>
    </source>
</evidence>
<evidence type="ECO:0000256" key="4">
    <source>
        <dbReference type="ARBA" id="ARBA00023004"/>
    </source>
</evidence>